<dbReference type="Gene3D" id="3.40.630.30">
    <property type="match status" value="1"/>
</dbReference>
<name>A0A1W6LIF6_9BURK</name>
<sequence length="148" mass="16059">MLRPATDADAPAVADVLIATRRAFMPYAPMAHDPADVRRWVREVLVPSGGVTVACVAEAVAGVLATSESDGSAWVDQLYVAPGFTGRGIGATLLGHAMVSCRRPLRLHCFQANLGARRFYERHGFRAVAFTDGQANEERCPDVLFEFR</sequence>
<dbReference type="EMBL" id="CP015118">
    <property type="protein sequence ID" value="ARN24000.1"/>
    <property type="molecule type" value="Genomic_DNA"/>
</dbReference>
<evidence type="ECO:0000256" key="2">
    <source>
        <dbReference type="ARBA" id="ARBA00023315"/>
    </source>
</evidence>
<evidence type="ECO:0000313" key="4">
    <source>
        <dbReference type="Proteomes" id="UP000193427"/>
    </source>
</evidence>
<keyword evidence="2" id="KW-0012">Acyltransferase</keyword>
<dbReference type="PANTHER" id="PTHR43877:SF2">
    <property type="entry name" value="AMINOALKYLPHOSPHONATE N-ACETYLTRANSFERASE-RELATED"/>
    <property type="match status" value="1"/>
</dbReference>
<reference evidence="3 4" key="1">
    <citation type="submission" date="2016-04" db="EMBL/GenBank/DDBJ databases">
        <title>Complete genome sequence of natural rubber-degrading, novel Gram-negative bacterium, Rhizobacter gummiphilus strain NS21.</title>
        <authorList>
            <person name="Tabata M."/>
            <person name="Kasai D."/>
            <person name="Fukuda M."/>
        </authorList>
    </citation>
    <scope>NUCLEOTIDE SEQUENCE [LARGE SCALE GENOMIC DNA]</scope>
    <source>
        <strain evidence="3 4">NS21</strain>
    </source>
</reference>
<dbReference type="Proteomes" id="UP000193427">
    <property type="component" value="Chromosome"/>
</dbReference>
<gene>
    <name evidence="3" type="ORF">A4W93_21510</name>
</gene>
<dbReference type="InterPro" id="IPR050832">
    <property type="entry name" value="Bact_Acetyltransf"/>
</dbReference>
<proteinExistence type="predicted"/>
<dbReference type="PROSITE" id="PS51186">
    <property type="entry name" value="GNAT"/>
    <property type="match status" value="1"/>
</dbReference>
<dbReference type="InterPro" id="IPR000182">
    <property type="entry name" value="GNAT_dom"/>
</dbReference>
<dbReference type="InterPro" id="IPR016181">
    <property type="entry name" value="Acyl_CoA_acyltransferase"/>
</dbReference>
<accession>A0A1W6LIF6</accession>
<evidence type="ECO:0000256" key="1">
    <source>
        <dbReference type="ARBA" id="ARBA00022679"/>
    </source>
</evidence>
<dbReference type="KEGG" id="rgu:A4W93_21510"/>
<protein>
    <submittedName>
        <fullName evidence="3">Uncharacterized protein</fullName>
    </submittedName>
</protein>
<dbReference type="CDD" id="cd04301">
    <property type="entry name" value="NAT_SF"/>
    <property type="match status" value="1"/>
</dbReference>
<dbReference type="PANTHER" id="PTHR43877">
    <property type="entry name" value="AMINOALKYLPHOSPHONATE N-ACETYLTRANSFERASE-RELATED-RELATED"/>
    <property type="match status" value="1"/>
</dbReference>
<keyword evidence="1" id="KW-0808">Transferase</keyword>
<evidence type="ECO:0000313" key="3">
    <source>
        <dbReference type="EMBL" id="ARN24000.1"/>
    </source>
</evidence>
<keyword evidence="4" id="KW-1185">Reference proteome</keyword>
<dbReference type="GO" id="GO:0016747">
    <property type="term" value="F:acyltransferase activity, transferring groups other than amino-acyl groups"/>
    <property type="evidence" value="ECO:0007669"/>
    <property type="project" value="InterPro"/>
</dbReference>
<dbReference type="SUPFAM" id="SSF55729">
    <property type="entry name" value="Acyl-CoA N-acyltransferases (Nat)"/>
    <property type="match status" value="1"/>
</dbReference>
<dbReference type="Pfam" id="PF00583">
    <property type="entry name" value="Acetyltransf_1"/>
    <property type="match status" value="1"/>
</dbReference>
<dbReference type="AlphaFoldDB" id="A0A1W6LIF6"/>
<dbReference type="STRING" id="946333.A4W93_21510"/>
<organism evidence="3 4">
    <name type="scientific">Piscinibacter gummiphilus</name>
    <dbReference type="NCBI Taxonomy" id="946333"/>
    <lineage>
        <taxon>Bacteria</taxon>
        <taxon>Pseudomonadati</taxon>
        <taxon>Pseudomonadota</taxon>
        <taxon>Betaproteobacteria</taxon>
        <taxon>Burkholderiales</taxon>
        <taxon>Sphaerotilaceae</taxon>
        <taxon>Piscinibacter</taxon>
    </lineage>
</organism>